<dbReference type="InterPro" id="IPR002514">
    <property type="entry name" value="Transposase_8"/>
</dbReference>
<dbReference type="NCBIfam" id="NF033516">
    <property type="entry name" value="transpos_IS3"/>
    <property type="match status" value="1"/>
</dbReference>
<dbReference type="Gene3D" id="1.10.10.60">
    <property type="entry name" value="Homeodomain-like"/>
    <property type="match status" value="1"/>
</dbReference>
<dbReference type="SUPFAM" id="SSF46689">
    <property type="entry name" value="Homeodomain-like"/>
    <property type="match status" value="1"/>
</dbReference>
<accession>A0A9X2S516</accession>
<dbReference type="Pfam" id="PF00665">
    <property type="entry name" value="rve"/>
    <property type="match status" value="1"/>
</dbReference>
<dbReference type="PANTHER" id="PTHR46889">
    <property type="entry name" value="TRANSPOSASE INSF FOR INSERTION SEQUENCE IS3B-RELATED"/>
    <property type="match status" value="1"/>
</dbReference>
<dbReference type="GO" id="GO:0003677">
    <property type="term" value="F:DNA binding"/>
    <property type="evidence" value="ECO:0007669"/>
    <property type="project" value="InterPro"/>
</dbReference>
<dbReference type="InterPro" id="IPR009057">
    <property type="entry name" value="Homeodomain-like_sf"/>
</dbReference>
<dbReference type="GO" id="GO:0015074">
    <property type="term" value="P:DNA integration"/>
    <property type="evidence" value="ECO:0007669"/>
    <property type="project" value="InterPro"/>
</dbReference>
<protein>
    <submittedName>
        <fullName evidence="3">IS3 family transposase</fullName>
    </submittedName>
</protein>
<keyword evidence="4" id="KW-1185">Reference proteome</keyword>
<feature type="domain" description="Integrase catalytic" evidence="2">
    <location>
        <begin position="207"/>
        <end position="372"/>
    </location>
</feature>
<dbReference type="Pfam" id="PF01527">
    <property type="entry name" value="HTH_Tnp_1"/>
    <property type="match status" value="1"/>
</dbReference>
<proteinExistence type="predicted"/>
<dbReference type="PROSITE" id="PS50994">
    <property type="entry name" value="INTEGRASE"/>
    <property type="match status" value="1"/>
</dbReference>
<dbReference type="EMBL" id="JANKBY010000250">
    <property type="protein sequence ID" value="MCR1824131.1"/>
    <property type="molecule type" value="Genomic_DNA"/>
</dbReference>
<gene>
    <name evidence="3" type="ORF">NSA58_15190</name>
</gene>
<reference evidence="3" key="1">
    <citation type="submission" date="2022-07" db="EMBL/GenBank/DDBJ databases">
        <title>Enhanced cultured diversity of the mouse gut microbiota enables custom-made synthetic communities.</title>
        <authorList>
            <person name="Afrizal A."/>
        </authorList>
    </citation>
    <scope>NUCLEOTIDE SEQUENCE</scope>
    <source>
        <strain evidence="3">DSM 29186</strain>
    </source>
</reference>
<dbReference type="InterPro" id="IPR001584">
    <property type="entry name" value="Integrase_cat-core"/>
</dbReference>
<evidence type="ECO:0000256" key="1">
    <source>
        <dbReference type="ARBA" id="ARBA00002286"/>
    </source>
</evidence>
<name>A0A9X2S516_9FIRM</name>
<evidence type="ECO:0000313" key="3">
    <source>
        <dbReference type="EMBL" id="MCR1824131.1"/>
    </source>
</evidence>
<evidence type="ECO:0000259" key="2">
    <source>
        <dbReference type="PROSITE" id="PS50994"/>
    </source>
</evidence>
<comment type="function">
    <text evidence="1">Involved in the transposition of the insertion sequence.</text>
</comment>
<dbReference type="Gene3D" id="3.30.420.10">
    <property type="entry name" value="Ribonuclease H-like superfamily/Ribonuclease H"/>
    <property type="match status" value="1"/>
</dbReference>
<dbReference type="InterPro" id="IPR048020">
    <property type="entry name" value="Transpos_IS3"/>
</dbReference>
<dbReference type="Pfam" id="PF13333">
    <property type="entry name" value="rve_2"/>
    <property type="match status" value="1"/>
</dbReference>
<sequence length="374" mass="43210">MARYTEEFKNTIIELYKSGKSLAVLHSEYGIPKSTISTWIKDNSPVSSNSEDEITLKELRALKREFSQIKEENEILKKGYGHTCKEVESIVNLIDELKVNHKVALLCKVLGIPRSTYYSFRYKKPSKIAVEREILKQEIKSIYDDSNGIYGAPKIHKILSKKFDVSIKRVQRIMSELGLKSVIVKKFKHHTTKVKIEDKDNILNQDFSTNTINEKWVGDITYIHTIKDGWCYLASVMDLHTKKIVGYAFDKNMTTDLIIRSLDNAVIVQKPDDVLIFHSDLGSQYTSSDFSNYTSKNKMIQSFSKKGCPYDNACIESFHAILKKEEVYRVKYFDFESAKLKLFEYIEGWYNRKRIHGSIGFISPNECEKIARAS</sequence>
<dbReference type="Proteomes" id="UP001140817">
    <property type="component" value="Unassembled WGS sequence"/>
</dbReference>
<evidence type="ECO:0000313" key="4">
    <source>
        <dbReference type="Proteomes" id="UP001140817"/>
    </source>
</evidence>
<dbReference type="SUPFAM" id="SSF53098">
    <property type="entry name" value="Ribonuclease H-like"/>
    <property type="match status" value="1"/>
</dbReference>
<organism evidence="3 4">
    <name type="scientific">Terrisporobacter muris</name>
    <dbReference type="NCBI Taxonomy" id="2963284"/>
    <lineage>
        <taxon>Bacteria</taxon>
        <taxon>Bacillati</taxon>
        <taxon>Bacillota</taxon>
        <taxon>Clostridia</taxon>
        <taxon>Peptostreptococcales</taxon>
        <taxon>Peptostreptococcaceae</taxon>
        <taxon>Terrisporobacter</taxon>
    </lineage>
</organism>
<dbReference type="InterPro" id="IPR025948">
    <property type="entry name" value="HTH-like_dom"/>
</dbReference>
<dbReference type="GO" id="GO:0004803">
    <property type="term" value="F:transposase activity"/>
    <property type="evidence" value="ECO:0007669"/>
    <property type="project" value="InterPro"/>
</dbReference>
<dbReference type="GO" id="GO:0006313">
    <property type="term" value="P:DNA transposition"/>
    <property type="evidence" value="ECO:0007669"/>
    <property type="project" value="InterPro"/>
</dbReference>
<dbReference type="AlphaFoldDB" id="A0A9X2S516"/>
<dbReference type="InterPro" id="IPR012337">
    <property type="entry name" value="RNaseH-like_sf"/>
</dbReference>
<comment type="caution">
    <text evidence="3">The sequence shown here is derived from an EMBL/GenBank/DDBJ whole genome shotgun (WGS) entry which is preliminary data.</text>
</comment>
<dbReference type="RefSeq" id="WP_257560650.1">
    <property type="nucleotide sequence ID" value="NZ_JANKBY010000250.1"/>
</dbReference>
<dbReference type="PANTHER" id="PTHR46889:SF7">
    <property type="entry name" value="TRANSPOSASE FOR INSERTION SEQUENCE ELEMENT IS904"/>
    <property type="match status" value="1"/>
</dbReference>
<dbReference type="InterPro" id="IPR036397">
    <property type="entry name" value="RNaseH_sf"/>
</dbReference>
<dbReference type="Pfam" id="PF13276">
    <property type="entry name" value="HTH_21"/>
    <property type="match status" value="1"/>
</dbReference>
<dbReference type="InterPro" id="IPR050900">
    <property type="entry name" value="Transposase_IS3/IS150/IS904"/>
</dbReference>